<dbReference type="Pfam" id="PF01522">
    <property type="entry name" value="Polysacc_deac_1"/>
    <property type="match status" value="1"/>
</dbReference>
<evidence type="ECO:0000256" key="1">
    <source>
        <dbReference type="SAM" id="SignalP"/>
    </source>
</evidence>
<dbReference type="GO" id="GO:0016020">
    <property type="term" value="C:membrane"/>
    <property type="evidence" value="ECO:0007669"/>
    <property type="project" value="TreeGrafter"/>
</dbReference>
<dbReference type="Proteomes" id="UP000318138">
    <property type="component" value="Chromosome"/>
</dbReference>
<evidence type="ECO:0000313" key="3">
    <source>
        <dbReference type="EMBL" id="QKS70589.1"/>
    </source>
</evidence>
<accession>A0A859FBE6</accession>
<dbReference type="SUPFAM" id="SSF88713">
    <property type="entry name" value="Glycoside hydrolase/deacetylase"/>
    <property type="match status" value="1"/>
</dbReference>
<sequence>MKEVRIMLHAIMASFILATSFMQWSFDHGTPTTPASSVHEELLEEVGGMYVGDSTQREVYLTFDNGYENGYTAQILDTLKEKQVPAAFFVTGHYVREEPELVLRMIKEGHVVGNHSNHHPSFARLSFDQIKQELEDVEKEVKKLDPTYEMIYVRPPRGEFNREALLACKELGYSSIFWSMAYKDWEVDHQKGKSFAFEQITKRVSPGAVLLLHSVSSDNAQALPDVIDHVKQSGLTFKHLDDWKLREELEPLTH</sequence>
<dbReference type="KEGG" id="psua:FLK61_27960"/>
<reference evidence="4" key="1">
    <citation type="submission" date="2019-07" db="EMBL/GenBank/DDBJ databases">
        <title>Bacillus alkalisoli sp. nov. isolated from saline soil.</title>
        <authorList>
            <person name="Sun J.-Q."/>
            <person name="Xu L."/>
        </authorList>
    </citation>
    <scope>NUCLEOTIDE SEQUENCE [LARGE SCALE GENOMIC DNA]</scope>
    <source>
        <strain evidence="4">M4U3P1</strain>
    </source>
</reference>
<feature type="domain" description="NodB homology" evidence="2">
    <location>
        <begin position="57"/>
        <end position="238"/>
    </location>
</feature>
<dbReference type="GO" id="GO:0016810">
    <property type="term" value="F:hydrolase activity, acting on carbon-nitrogen (but not peptide) bonds"/>
    <property type="evidence" value="ECO:0007669"/>
    <property type="project" value="InterPro"/>
</dbReference>
<dbReference type="PANTHER" id="PTHR10587">
    <property type="entry name" value="GLYCOSYL TRANSFERASE-RELATED"/>
    <property type="match status" value="1"/>
</dbReference>
<organism evidence="3 4">
    <name type="scientific">Paenalkalicoccus suaedae</name>
    <dbReference type="NCBI Taxonomy" id="2592382"/>
    <lineage>
        <taxon>Bacteria</taxon>
        <taxon>Bacillati</taxon>
        <taxon>Bacillota</taxon>
        <taxon>Bacilli</taxon>
        <taxon>Bacillales</taxon>
        <taxon>Bacillaceae</taxon>
        <taxon>Paenalkalicoccus</taxon>
    </lineage>
</organism>
<dbReference type="Gene3D" id="3.20.20.370">
    <property type="entry name" value="Glycoside hydrolase/deacetylase"/>
    <property type="match status" value="1"/>
</dbReference>
<dbReference type="AlphaFoldDB" id="A0A859FBE6"/>
<dbReference type="InterPro" id="IPR014235">
    <property type="entry name" value="Spore_PdaA"/>
</dbReference>
<feature type="signal peptide" evidence="1">
    <location>
        <begin position="1"/>
        <end position="25"/>
    </location>
</feature>
<keyword evidence="4" id="KW-1185">Reference proteome</keyword>
<evidence type="ECO:0000259" key="2">
    <source>
        <dbReference type="PROSITE" id="PS51677"/>
    </source>
</evidence>
<evidence type="ECO:0000313" key="4">
    <source>
        <dbReference type="Proteomes" id="UP000318138"/>
    </source>
</evidence>
<dbReference type="GO" id="GO:0005975">
    <property type="term" value="P:carbohydrate metabolic process"/>
    <property type="evidence" value="ECO:0007669"/>
    <property type="project" value="InterPro"/>
</dbReference>
<dbReference type="EMBL" id="CP041372">
    <property type="protein sequence ID" value="QKS70589.1"/>
    <property type="molecule type" value="Genomic_DNA"/>
</dbReference>
<dbReference type="InterPro" id="IPR002509">
    <property type="entry name" value="NODB_dom"/>
</dbReference>
<proteinExistence type="predicted"/>
<keyword evidence="1" id="KW-0732">Signal</keyword>
<gene>
    <name evidence="3" type="primary">pdaA</name>
    <name evidence="3" type="ORF">FLK61_27960</name>
</gene>
<feature type="chain" id="PRO_5038459330" evidence="1">
    <location>
        <begin position="26"/>
        <end position="254"/>
    </location>
</feature>
<protein>
    <submittedName>
        <fullName evidence="3">Delta-lactam-biosynthetic de-N-acetylase</fullName>
    </submittedName>
</protein>
<dbReference type="InterPro" id="IPR011330">
    <property type="entry name" value="Glyco_hydro/deAcase_b/a-brl"/>
</dbReference>
<dbReference type="InterPro" id="IPR050248">
    <property type="entry name" value="Polysacc_deacetylase_ArnD"/>
</dbReference>
<name>A0A859FBE6_9BACI</name>
<dbReference type="PROSITE" id="PS51677">
    <property type="entry name" value="NODB"/>
    <property type="match status" value="1"/>
</dbReference>
<dbReference type="PANTHER" id="PTHR10587:SF78">
    <property type="entry name" value="PEPTIDOGLYCAN-N-ACETYLMURAMIC ACID DEACETYLASE PDAA"/>
    <property type="match status" value="1"/>
</dbReference>
<dbReference type="NCBIfam" id="TIGR02884">
    <property type="entry name" value="spore_pdaA"/>
    <property type="match status" value="1"/>
</dbReference>